<dbReference type="OrthoDB" id="98599at2157"/>
<name>A0A097QSK3_9EURY</name>
<evidence type="ECO:0000313" key="3">
    <source>
        <dbReference type="Proteomes" id="UP000029980"/>
    </source>
</evidence>
<dbReference type="RefSeq" id="WP_050002411.1">
    <property type="nucleotide sequence ID" value="NZ_CP008887.1"/>
</dbReference>
<keyword evidence="1" id="KW-0472">Membrane</keyword>
<dbReference type="Proteomes" id="UP000029980">
    <property type="component" value="Chromosome"/>
</dbReference>
<keyword evidence="3" id="KW-1185">Reference proteome</keyword>
<evidence type="ECO:0000313" key="2">
    <source>
        <dbReference type="EMBL" id="AIU69434.1"/>
    </source>
</evidence>
<keyword evidence="1" id="KW-1133">Transmembrane helix</keyword>
<dbReference type="STRING" id="1505907.TEU_03210"/>
<proteinExistence type="predicted"/>
<accession>A0A097QSK3</accession>
<dbReference type="EMBL" id="CP008887">
    <property type="protein sequence ID" value="AIU69434.1"/>
    <property type="molecule type" value="Genomic_DNA"/>
</dbReference>
<protein>
    <submittedName>
        <fullName evidence="2">Uncharacterized protein</fullName>
    </submittedName>
</protein>
<organism evidence="2 3">
    <name type="scientific">Thermococcus eurythermalis</name>
    <dbReference type="NCBI Taxonomy" id="1505907"/>
    <lineage>
        <taxon>Archaea</taxon>
        <taxon>Methanobacteriati</taxon>
        <taxon>Methanobacteriota</taxon>
        <taxon>Thermococci</taxon>
        <taxon>Thermococcales</taxon>
        <taxon>Thermococcaceae</taxon>
        <taxon>Thermococcus</taxon>
    </lineage>
</organism>
<reference evidence="2 3" key="1">
    <citation type="journal article" date="2015" name="Int. J. Syst. Evol. Microbiol.">
        <title>Thermococcus eurythermalis sp. nov., a conditional piezophilic hyperthermophilic archaeon with a wide temperature range isolated from an oil-immersed chimney in the Guaymas Basin.</title>
        <authorList>
            <person name="Zhao W."/>
            <person name="Zeng X."/>
            <person name="Xiao X."/>
        </authorList>
    </citation>
    <scope>NUCLEOTIDE SEQUENCE [LARGE SCALE GENOMIC DNA]</scope>
    <source>
        <strain evidence="2 3">A501</strain>
    </source>
</reference>
<evidence type="ECO:0000256" key="1">
    <source>
        <dbReference type="SAM" id="Phobius"/>
    </source>
</evidence>
<dbReference type="GeneID" id="25152443"/>
<dbReference type="KEGG" id="teu:TEU_03210"/>
<keyword evidence="1" id="KW-0812">Transmembrane</keyword>
<dbReference type="AlphaFoldDB" id="A0A097QSK3"/>
<feature type="transmembrane region" description="Helical" evidence="1">
    <location>
        <begin position="123"/>
        <end position="146"/>
    </location>
</feature>
<sequence>MSSFREGITYPPIRTGLILLLLAFLMSLAASYNVLREDVRTGVWGPGTHSIGDEIEVSGEVVSISLEISSDNASVRVIADGVENTYTLSGSSERLELSSPPSVLVENGEVSYSYAVKWVEYPYSYLGFLAFFIMIVGSVIAFRGYLSFMESLKEKATAKKRGEKNEGSKL</sequence>
<gene>
    <name evidence="2" type="ORF">TEU_03210</name>
</gene>
<dbReference type="HOGENOM" id="CLU_129668_0_0_2"/>